<proteinExistence type="predicted"/>
<dbReference type="AlphaFoldDB" id="A0AA89C4U7"/>
<gene>
    <name evidence="1" type="ORF">FSP39_020272</name>
</gene>
<keyword evidence="2" id="KW-1185">Reference proteome</keyword>
<reference evidence="1" key="1">
    <citation type="submission" date="2019-08" db="EMBL/GenBank/DDBJ databases">
        <title>The improved chromosome-level genome for the pearl oyster Pinctada fucata martensii using PacBio sequencing and Hi-C.</title>
        <authorList>
            <person name="Zheng Z."/>
        </authorList>
    </citation>
    <scope>NUCLEOTIDE SEQUENCE</scope>
    <source>
        <strain evidence="1">ZZ-2019</strain>
        <tissue evidence="1">Adductor muscle</tissue>
    </source>
</reference>
<evidence type="ECO:0000313" key="1">
    <source>
        <dbReference type="EMBL" id="KAK3108984.1"/>
    </source>
</evidence>
<comment type="caution">
    <text evidence="1">The sequence shown here is derived from an EMBL/GenBank/DDBJ whole genome shotgun (WGS) entry which is preliminary data.</text>
</comment>
<sequence>MVVQFAKYELTEHVVSGGYIHVPDKWRQPSDTVVSYANEKKIKSFLGMADNTSKIVGQVRKYDRNESRKPKNDQSVLAELEQLMLSCTTGCNIGRDAKFFPCKELYTTSGDVAKFGDFVTFGDEEKDSIASYFTGAHRGLNIGDSLDLLLLGRCQPEDFPKMIVTDKDGEWFTADNRRLWVFKKAFELGNLSEIDVEIGYVNPRKFTTRNFGRSIRVRGDPGGNIWRRYEKEKNGIANRNADMNYLERKLGRLQLHSVPTSEIKSNHVLNESKSLDFCSPKRLPVSGKVDTRDKRTSNDLTGTSFHIYNGDSTAPIFTGLSDRTHDRKDTNQMVYQRSPSGSIQRVALPSEIRYSKRKVGRLLDGIPLLEHVDNIATGATMDYIKVFKHGKETIALQNRKLWILQMAEELKLSFDVPLKYIEVPDSFSSSFKRAVLPCLEYPRSFKFKTLKHLKLCKTLYNVNVQPSKVLYTVNTVSSMLNSQKVGEYLDDFITKMSKGGIHSKFAFDSPMSSPIKVISVGHLYFTLENRKLWLSNVLEQLGLRERVTLEVKINVDDRFLIYPDPLSYQTEDTLQVIRNPGGKLWKRLLMAQKDRLSEKLA</sequence>
<evidence type="ECO:0000313" key="2">
    <source>
        <dbReference type="Proteomes" id="UP001186944"/>
    </source>
</evidence>
<accession>A0AA89C4U7</accession>
<dbReference type="Proteomes" id="UP001186944">
    <property type="component" value="Unassembled WGS sequence"/>
</dbReference>
<organism evidence="1 2">
    <name type="scientific">Pinctada imbricata</name>
    <name type="common">Atlantic pearl-oyster</name>
    <name type="synonym">Pinctada martensii</name>
    <dbReference type="NCBI Taxonomy" id="66713"/>
    <lineage>
        <taxon>Eukaryota</taxon>
        <taxon>Metazoa</taxon>
        <taxon>Spiralia</taxon>
        <taxon>Lophotrochozoa</taxon>
        <taxon>Mollusca</taxon>
        <taxon>Bivalvia</taxon>
        <taxon>Autobranchia</taxon>
        <taxon>Pteriomorphia</taxon>
        <taxon>Pterioida</taxon>
        <taxon>Pterioidea</taxon>
        <taxon>Pteriidae</taxon>
        <taxon>Pinctada</taxon>
    </lineage>
</organism>
<protein>
    <submittedName>
        <fullName evidence="1">Uncharacterized protein</fullName>
    </submittedName>
</protein>
<name>A0AA89C4U7_PINIB</name>
<dbReference type="EMBL" id="VSWD01000001">
    <property type="protein sequence ID" value="KAK3108984.1"/>
    <property type="molecule type" value="Genomic_DNA"/>
</dbReference>